<dbReference type="PANTHER" id="PTHR24421:SF10">
    <property type="entry name" value="NITRATE_NITRITE SENSOR PROTEIN NARQ"/>
    <property type="match status" value="1"/>
</dbReference>
<dbReference type="EC" id="2.7.13.3" evidence="2"/>
<dbReference type="SUPFAM" id="SSF55874">
    <property type="entry name" value="ATPase domain of HSP90 chaperone/DNA topoisomerase II/histidine kinase"/>
    <property type="match status" value="1"/>
</dbReference>
<feature type="transmembrane region" description="Helical" evidence="5">
    <location>
        <begin position="138"/>
        <end position="162"/>
    </location>
</feature>
<reference evidence="7" key="1">
    <citation type="submission" date="2020-05" db="EMBL/GenBank/DDBJ databases">
        <authorList>
            <person name="Chiriac C."/>
            <person name="Salcher M."/>
            <person name="Ghai R."/>
            <person name="Kavagutti S V."/>
        </authorList>
    </citation>
    <scope>NUCLEOTIDE SEQUENCE</scope>
</reference>
<evidence type="ECO:0000256" key="4">
    <source>
        <dbReference type="ARBA" id="ARBA00022777"/>
    </source>
</evidence>
<proteinExistence type="predicted"/>
<dbReference type="GO" id="GO:0000160">
    <property type="term" value="P:phosphorelay signal transduction system"/>
    <property type="evidence" value="ECO:0007669"/>
    <property type="project" value="UniProtKB-KW"/>
</dbReference>
<comment type="catalytic activity">
    <reaction evidence="1">
        <text>ATP + protein L-histidine = ADP + protein N-phospho-L-histidine.</text>
        <dbReference type="EC" id="2.7.13.3"/>
    </reaction>
</comment>
<dbReference type="EMBL" id="CAFBLL010000086">
    <property type="protein sequence ID" value="CAB4867045.1"/>
    <property type="molecule type" value="Genomic_DNA"/>
</dbReference>
<keyword evidence="5" id="KW-0812">Transmembrane</keyword>
<sequence>MIRWILDTKWIPEIALSLILLAVFGGINAATSGISYFLLSIPFALASLFVRKYSYLTGAMLFVGAALHIGFSAVPSFGNLVLAVVAFVVGVFTSNPWRVINILGVSATSFVIIASAAYNPNLSLPNLGIIEFTDTGRLALFITGTILAASLIGLAAVGGRLVREQYLQRQFQGNRKYSNSQQDEISLELAEQAKRFEMAGDMNESAVQHISSVITNAEAGLYTAKLDPDAGLRALDKVLLSAKAAHAELRRLYETINRGTMISTAPPTLESISALELTMREAGYKMAITYSGSRAALDSSMEVAIYRIVFEAIKNVRQHNPKGTTVTVELTWFETSLQVIIRDNGVEVVRKSAVGHNGLPAPYDANDDIDTLLEKVIGPGITAMRERVESFGGSLEAQRVVGVGFTVSALFPIIRPRQD</sequence>
<dbReference type="InterPro" id="IPR050482">
    <property type="entry name" value="Sensor_HK_TwoCompSys"/>
</dbReference>
<dbReference type="CDD" id="cd16917">
    <property type="entry name" value="HATPase_UhpB-NarQ-NarX-like"/>
    <property type="match status" value="1"/>
</dbReference>
<keyword evidence="4" id="KW-0418">Kinase</keyword>
<feature type="transmembrane region" description="Helical" evidence="5">
    <location>
        <begin position="77"/>
        <end position="93"/>
    </location>
</feature>
<protein>
    <recommendedName>
        <fullName evidence="2">histidine kinase</fullName>
        <ecNumber evidence="2">2.7.13.3</ecNumber>
    </recommendedName>
</protein>
<name>A0A6J6J4T7_9ZZZZ</name>
<feature type="domain" description="Histidine kinase/HSP90-like ATPase" evidence="6">
    <location>
        <begin position="300"/>
        <end position="415"/>
    </location>
</feature>
<accession>A0A6J6J4T7</accession>
<evidence type="ECO:0000256" key="1">
    <source>
        <dbReference type="ARBA" id="ARBA00000085"/>
    </source>
</evidence>
<dbReference type="SMART" id="SM00387">
    <property type="entry name" value="HATPase_c"/>
    <property type="match status" value="1"/>
</dbReference>
<dbReference type="PANTHER" id="PTHR24421">
    <property type="entry name" value="NITRATE/NITRITE SENSOR PROTEIN NARX-RELATED"/>
    <property type="match status" value="1"/>
</dbReference>
<gene>
    <name evidence="7" type="ORF">UFOPK2132_00285</name>
    <name evidence="8" type="ORF">UFOPK3389_00520</name>
</gene>
<dbReference type="GO" id="GO:0004673">
    <property type="term" value="F:protein histidine kinase activity"/>
    <property type="evidence" value="ECO:0007669"/>
    <property type="project" value="UniProtKB-EC"/>
</dbReference>
<evidence type="ECO:0000259" key="6">
    <source>
        <dbReference type="SMART" id="SM00387"/>
    </source>
</evidence>
<dbReference type="Pfam" id="PF02518">
    <property type="entry name" value="HATPase_c"/>
    <property type="match status" value="1"/>
</dbReference>
<keyword evidence="5" id="KW-0472">Membrane</keyword>
<dbReference type="Gene3D" id="1.20.5.1930">
    <property type="match status" value="1"/>
</dbReference>
<dbReference type="InterPro" id="IPR036890">
    <property type="entry name" value="HATPase_C_sf"/>
</dbReference>
<evidence type="ECO:0000313" key="7">
    <source>
        <dbReference type="EMBL" id="CAB4631870.1"/>
    </source>
</evidence>
<feature type="transmembrane region" description="Helical" evidence="5">
    <location>
        <begin position="100"/>
        <end position="118"/>
    </location>
</feature>
<evidence type="ECO:0000313" key="8">
    <source>
        <dbReference type="EMBL" id="CAB4867045.1"/>
    </source>
</evidence>
<evidence type="ECO:0000256" key="2">
    <source>
        <dbReference type="ARBA" id="ARBA00012438"/>
    </source>
</evidence>
<keyword evidence="5" id="KW-1133">Transmembrane helix</keyword>
<feature type="transmembrane region" description="Helical" evidence="5">
    <location>
        <begin position="14"/>
        <end position="41"/>
    </location>
</feature>
<dbReference type="Gene3D" id="3.30.565.10">
    <property type="entry name" value="Histidine kinase-like ATPase, C-terminal domain"/>
    <property type="match status" value="1"/>
</dbReference>
<dbReference type="InterPro" id="IPR003594">
    <property type="entry name" value="HATPase_dom"/>
</dbReference>
<dbReference type="AlphaFoldDB" id="A0A6J6J4T7"/>
<organism evidence="7">
    <name type="scientific">freshwater metagenome</name>
    <dbReference type="NCBI Taxonomy" id="449393"/>
    <lineage>
        <taxon>unclassified sequences</taxon>
        <taxon>metagenomes</taxon>
        <taxon>ecological metagenomes</taxon>
    </lineage>
</organism>
<evidence type="ECO:0000256" key="5">
    <source>
        <dbReference type="SAM" id="Phobius"/>
    </source>
</evidence>
<evidence type="ECO:0000256" key="3">
    <source>
        <dbReference type="ARBA" id="ARBA00022679"/>
    </source>
</evidence>
<keyword evidence="3" id="KW-0808">Transferase</keyword>
<dbReference type="EMBL" id="CAEZVU010000030">
    <property type="protein sequence ID" value="CAB4631870.1"/>
    <property type="molecule type" value="Genomic_DNA"/>
</dbReference>